<evidence type="ECO:0000313" key="3">
    <source>
        <dbReference type="EMBL" id="BAL52716.1"/>
    </source>
</evidence>
<reference evidence="3" key="2">
    <citation type="journal article" date="2012" name="PLoS ONE">
        <title>A Deeply Branching Thermophilic Bacterium with an Ancient Acetyl-CoA Pathway Dominates a Subsurface Ecosystem.</title>
        <authorList>
            <person name="Takami H."/>
            <person name="Noguchi H."/>
            <person name="Takaki Y."/>
            <person name="Uchiyama I."/>
            <person name="Toyoda A."/>
            <person name="Nishi S."/>
            <person name="Chee G.-J."/>
            <person name="Arai W."/>
            <person name="Nunoura T."/>
            <person name="Itoh T."/>
            <person name="Hattori M."/>
            <person name="Takai K."/>
        </authorList>
    </citation>
    <scope>NUCLEOTIDE SEQUENCE</scope>
</reference>
<name>H5S980_9ZZZZ</name>
<gene>
    <name evidence="3" type="ORF">HGMM_F03A04C39</name>
</gene>
<dbReference type="InterPro" id="IPR002145">
    <property type="entry name" value="CopG"/>
</dbReference>
<evidence type="ECO:0000256" key="1">
    <source>
        <dbReference type="SAM" id="MobiDB-lite"/>
    </source>
</evidence>
<proteinExistence type="predicted"/>
<dbReference type="Gene3D" id="1.10.1220.10">
    <property type="entry name" value="Met repressor-like"/>
    <property type="match status" value="1"/>
</dbReference>
<feature type="domain" description="Ribbon-helix-helix protein CopG" evidence="2">
    <location>
        <begin position="8"/>
        <end position="45"/>
    </location>
</feature>
<reference evidence="3" key="1">
    <citation type="journal article" date="2005" name="Environ. Microbiol.">
        <title>Genetic and functional properties of uncultivated thermophilic crenarchaeotes from a subsurface gold mine as revealed by analysis of genome fragments.</title>
        <authorList>
            <person name="Nunoura T."/>
            <person name="Hirayama H."/>
            <person name="Takami H."/>
            <person name="Oida H."/>
            <person name="Nishi S."/>
            <person name="Shimamura S."/>
            <person name="Suzuki Y."/>
            <person name="Inagaki F."/>
            <person name="Takai K."/>
            <person name="Nealson K.H."/>
            <person name="Horikoshi K."/>
        </authorList>
    </citation>
    <scope>NUCLEOTIDE SEQUENCE</scope>
</reference>
<dbReference type="CDD" id="cd21631">
    <property type="entry name" value="RHH_CopG_NikR-like"/>
    <property type="match status" value="1"/>
</dbReference>
<feature type="region of interest" description="Disordered" evidence="1">
    <location>
        <begin position="61"/>
        <end position="86"/>
    </location>
</feature>
<protein>
    <recommendedName>
        <fullName evidence="2">Ribbon-helix-helix protein CopG domain-containing protein</fullName>
    </recommendedName>
</protein>
<dbReference type="InterPro" id="IPR010985">
    <property type="entry name" value="Ribbon_hlx_hlx"/>
</dbReference>
<dbReference type="EMBL" id="AP011637">
    <property type="protein sequence ID" value="BAL52716.1"/>
    <property type="molecule type" value="Genomic_DNA"/>
</dbReference>
<dbReference type="GO" id="GO:0006355">
    <property type="term" value="P:regulation of DNA-templated transcription"/>
    <property type="evidence" value="ECO:0007669"/>
    <property type="project" value="InterPro"/>
</dbReference>
<dbReference type="InterPro" id="IPR013321">
    <property type="entry name" value="Arc_rbn_hlx_hlx"/>
</dbReference>
<dbReference type="AlphaFoldDB" id="H5S980"/>
<dbReference type="Pfam" id="PF01402">
    <property type="entry name" value="RHH_1"/>
    <property type="match status" value="1"/>
</dbReference>
<sequence>MPYNNAMKRTQIQLDDQTYRRLRDEAHARRTSIAAVVREALRKHLGLHHKRHSVADFTFIGSGRSDQGGLEPVSERHDEALTEAWS</sequence>
<evidence type="ECO:0000259" key="2">
    <source>
        <dbReference type="Pfam" id="PF01402"/>
    </source>
</evidence>
<accession>H5S980</accession>
<organism evidence="3">
    <name type="scientific">uncultured prokaryote</name>
    <dbReference type="NCBI Taxonomy" id="198431"/>
    <lineage>
        <taxon>unclassified sequences</taxon>
        <taxon>environmental samples</taxon>
    </lineage>
</organism>
<dbReference type="SUPFAM" id="SSF47598">
    <property type="entry name" value="Ribbon-helix-helix"/>
    <property type="match status" value="1"/>
</dbReference>